<dbReference type="Proteomes" id="UP000249130">
    <property type="component" value="Unassembled WGS sequence"/>
</dbReference>
<organism evidence="2 3">
    <name type="scientific">Rhodoplanes roseus</name>
    <dbReference type="NCBI Taxonomy" id="29409"/>
    <lineage>
        <taxon>Bacteria</taxon>
        <taxon>Pseudomonadati</taxon>
        <taxon>Pseudomonadota</taxon>
        <taxon>Alphaproteobacteria</taxon>
        <taxon>Hyphomicrobiales</taxon>
        <taxon>Nitrobacteraceae</taxon>
        <taxon>Rhodoplanes</taxon>
    </lineage>
</organism>
<comment type="caution">
    <text evidence="2">The sequence shown here is derived from an EMBL/GenBank/DDBJ whole genome shotgun (WGS) entry which is preliminary data.</text>
</comment>
<dbReference type="PANTHER" id="PTHR35563:SF2">
    <property type="entry name" value="BARREL METAL-DEPENDENT HYDROLASE, PUTATIVE (AFU_ORTHOLOGUE AFUA_1G16240)-RELATED"/>
    <property type="match status" value="1"/>
</dbReference>
<sequence length="319" mass="33950">MIDRQDERVFAHDDGAGATAGLADRATAARSVRRIPDGAVDCHVHVFDPRRPFAAERTYTPGPATVADLTAFLRGLSLTRAVLVQPSVYGDDNRALVDALQALGPATARGVAVIDPDRVTDDGLRELARAGVTGVRVNLHTRGEDREKAAVDAVARTVRRVAPFDMAVQIYTELALVAALEETIAASPVPVVLDHFAGAQAEAGPAQPGFSAVLRLLDAGRAWVKLSAAYRAARDAPDYPSLAAIAHALIAANPDHLVWASDWPHTGGGAGRAARSPTDIEPFRTIDDAGALALLASWTHDDAVHRRILVDNPVRLFRF</sequence>
<dbReference type="AlphaFoldDB" id="A0A327L3D8"/>
<gene>
    <name evidence="2" type="ORF">CH341_09725</name>
</gene>
<dbReference type="SUPFAM" id="SSF51556">
    <property type="entry name" value="Metallo-dependent hydrolases"/>
    <property type="match status" value="1"/>
</dbReference>
<dbReference type="OrthoDB" id="9787654at2"/>
<name>A0A327L3D8_9BRAD</name>
<proteinExistence type="predicted"/>
<dbReference type="InterPro" id="IPR052358">
    <property type="entry name" value="Aro_Compnd_Degr_Hydrolases"/>
</dbReference>
<dbReference type="InterPro" id="IPR006680">
    <property type="entry name" value="Amidohydro-rel"/>
</dbReference>
<keyword evidence="3" id="KW-1185">Reference proteome</keyword>
<dbReference type="PANTHER" id="PTHR35563">
    <property type="entry name" value="BARREL METAL-DEPENDENT HYDROLASE, PUTATIVE (AFU_ORTHOLOGUE AFUA_1G16240)-RELATED"/>
    <property type="match status" value="1"/>
</dbReference>
<feature type="domain" description="Amidohydrolase-related" evidence="1">
    <location>
        <begin position="40"/>
        <end position="319"/>
    </location>
</feature>
<reference evidence="2 3" key="1">
    <citation type="submission" date="2017-07" db="EMBL/GenBank/DDBJ databases">
        <title>Draft Genome Sequences of Select Purple Nonsulfur Bacteria.</title>
        <authorList>
            <person name="Lasarre B."/>
            <person name="Mckinlay J.B."/>
        </authorList>
    </citation>
    <scope>NUCLEOTIDE SEQUENCE [LARGE SCALE GENOMIC DNA]</scope>
    <source>
        <strain evidence="2 3">DSM 5909</strain>
    </source>
</reference>
<evidence type="ECO:0000313" key="3">
    <source>
        <dbReference type="Proteomes" id="UP000249130"/>
    </source>
</evidence>
<dbReference type="Pfam" id="PF04909">
    <property type="entry name" value="Amidohydro_2"/>
    <property type="match status" value="1"/>
</dbReference>
<dbReference type="InterPro" id="IPR032466">
    <property type="entry name" value="Metal_Hydrolase"/>
</dbReference>
<dbReference type="GO" id="GO:0016787">
    <property type="term" value="F:hydrolase activity"/>
    <property type="evidence" value="ECO:0007669"/>
    <property type="project" value="InterPro"/>
</dbReference>
<dbReference type="Gene3D" id="3.20.20.140">
    <property type="entry name" value="Metal-dependent hydrolases"/>
    <property type="match status" value="1"/>
</dbReference>
<dbReference type="RefSeq" id="WP_111418847.1">
    <property type="nucleotide sequence ID" value="NZ_NPEX01000049.1"/>
</dbReference>
<accession>A0A327L3D8</accession>
<evidence type="ECO:0000259" key="1">
    <source>
        <dbReference type="Pfam" id="PF04909"/>
    </source>
</evidence>
<dbReference type="EMBL" id="NPEX01000049">
    <property type="protein sequence ID" value="RAI44333.1"/>
    <property type="molecule type" value="Genomic_DNA"/>
</dbReference>
<protein>
    <recommendedName>
        <fullName evidence="1">Amidohydrolase-related domain-containing protein</fullName>
    </recommendedName>
</protein>
<evidence type="ECO:0000313" key="2">
    <source>
        <dbReference type="EMBL" id="RAI44333.1"/>
    </source>
</evidence>